<name>A0A2M7G5I5_9BACT</name>
<reference evidence="1 2" key="1">
    <citation type="submission" date="2017-09" db="EMBL/GenBank/DDBJ databases">
        <title>Depth-based differentiation of microbial function through sediment-hosted aquifers and enrichment of novel symbionts in the deep terrestrial subsurface.</title>
        <authorList>
            <person name="Probst A.J."/>
            <person name="Ladd B."/>
            <person name="Jarett J.K."/>
            <person name="Geller-Mcgrath D.E."/>
            <person name="Sieber C.M."/>
            <person name="Emerson J.B."/>
            <person name="Anantharaman K."/>
            <person name="Thomas B.C."/>
            <person name="Malmstrom R."/>
            <person name="Stieglmeier M."/>
            <person name="Klingl A."/>
            <person name="Woyke T."/>
            <person name="Ryan C.M."/>
            <person name="Banfield J.F."/>
        </authorList>
    </citation>
    <scope>NUCLEOTIDE SEQUENCE [LARGE SCALE GENOMIC DNA]</scope>
    <source>
        <strain evidence="1">CG17_big_fil_post_rev_8_21_14_2_50_48_46</strain>
    </source>
</reference>
<gene>
    <name evidence="1" type="ORF">COW36_09375</name>
</gene>
<evidence type="ECO:0000313" key="2">
    <source>
        <dbReference type="Proteomes" id="UP000231019"/>
    </source>
</evidence>
<proteinExistence type="predicted"/>
<organism evidence="1 2">
    <name type="scientific">bacterium (Candidatus Blackallbacteria) CG17_big_fil_post_rev_8_21_14_2_50_48_46</name>
    <dbReference type="NCBI Taxonomy" id="2014261"/>
    <lineage>
        <taxon>Bacteria</taxon>
        <taxon>Candidatus Blackallbacteria</taxon>
    </lineage>
</organism>
<comment type="caution">
    <text evidence="1">The sequence shown here is derived from an EMBL/GenBank/DDBJ whole genome shotgun (WGS) entry which is preliminary data.</text>
</comment>
<sequence>MELFNLRDVYNTTDIIASIEGRQDIDANWCNIKIIAKDEKNYFENVQPTLEVRDLTRLENWFSNLRSRELPKSTYFSTTEFQFELDCHGYINQDLLTITLRLNSDLRPQFDYHGKKIIRDKKIKKGKANFLKETWVSTHILSNQDIDDILNNLHLINQEIPDINKLRSRESNLIELYKSLKENIEVIYFYDHKYAKFKEIQYKFCRISPICKQELSVGDIIICDKEDSRINEVFSKIEDVHTNKYYVGHRNWVTKNQILGKLIDYYENHEDYN</sequence>
<dbReference type="InterPro" id="IPR056510">
    <property type="entry name" value="WapI"/>
</dbReference>
<protein>
    <submittedName>
        <fullName evidence="1">Uncharacterized protein</fullName>
    </submittedName>
</protein>
<dbReference type="EMBL" id="PFFQ01000025">
    <property type="protein sequence ID" value="PIW17272.1"/>
    <property type="molecule type" value="Genomic_DNA"/>
</dbReference>
<dbReference type="Pfam" id="PF24716">
    <property type="entry name" value="WapI"/>
    <property type="match status" value="1"/>
</dbReference>
<accession>A0A2M7G5I5</accession>
<dbReference type="AlphaFoldDB" id="A0A2M7G5I5"/>
<evidence type="ECO:0000313" key="1">
    <source>
        <dbReference type="EMBL" id="PIW17272.1"/>
    </source>
</evidence>
<dbReference type="Proteomes" id="UP000231019">
    <property type="component" value="Unassembled WGS sequence"/>
</dbReference>